<dbReference type="PANTHER" id="PTHR30404">
    <property type="entry name" value="N-ACETYLMURAMOYL-L-ALANINE AMIDASE"/>
    <property type="match status" value="1"/>
</dbReference>
<dbReference type="InterPro" id="IPR003646">
    <property type="entry name" value="SH3-like_bac-type"/>
</dbReference>
<keyword evidence="3" id="KW-0732">Signal</keyword>
<dbReference type="PANTHER" id="PTHR30404:SF0">
    <property type="entry name" value="N-ACETYLMURAMOYL-L-ALANINE AMIDASE AMIC"/>
    <property type="match status" value="1"/>
</dbReference>
<evidence type="ECO:0000259" key="4">
    <source>
        <dbReference type="SMART" id="SM00287"/>
    </source>
</evidence>
<keyword evidence="2" id="KW-0961">Cell wall biogenesis/degradation</keyword>
<sequence length="375" mass="41506">MRKSFRKNIIIPFLIMGMAFSLAGCSKDKKPASLTTEDDSREADSITTEEVVEKTVDSAVIKDETVGTHLDSEGYTVMDDYVITIDDNVNVRVDPSKDADIYMILVKGVDLHRTGTKDGWTRVRLNSTSFYVSSNLVDKTEIKWATPKDAEKVTHVVYIDPAKQIAAMEEMENIAPSSDKKKAKMSPANEGVRTANFEYEMMLDLAVKVKTELVNRNYEVILSRDTSTAEISNKDRALNAVNDKAEVYIKLQAGSASSEVSGVMGFITTSGNKDNGDDYAKSRELCNTLLNHISEDMGLGRRGIVETDDLTSLNYCTMPATVINTGFLSNESDDVMLSTKDDQDKMAKAIADAIDEYFKNQDSKNKKDNPANTDN</sequence>
<feature type="domain" description="MurNAc-LAA" evidence="5">
    <location>
        <begin position="237"/>
        <end position="355"/>
    </location>
</feature>
<dbReference type="Pfam" id="PF06347">
    <property type="entry name" value="SH3_4"/>
    <property type="match status" value="1"/>
</dbReference>
<dbReference type="InterPro" id="IPR010466">
    <property type="entry name" value="DUF1058"/>
</dbReference>
<dbReference type="EMBL" id="FUXA01000012">
    <property type="protein sequence ID" value="SJZ90578.1"/>
    <property type="molecule type" value="Genomic_DNA"/>
</dbReference>
<protein>
    <submittedName>
        <fullName evidence="6">N-acetylmuramoyl-L-alanine amidase</fullName>
    </submittedName>
</protein>
<keyword evidence="7" id="KW-1185">Reference proteome</keyword>
<dbReference type="RefSeq" id="WP_078787783.1">
    <property type="nucleotide sequence ID" value="NZ_FNHR01000010.1"/>
</dbReference>
<feature type="domain" description="SH3b" evidence="4">
    <location>
        <begin position="78"/>
        <end position="140"/>
    </location>
</feature>
<feature type="signal peptide" evidence="3">
    <location>
        <begin position="1"/>
        <end position="23"/>
    </location>
</feature>
<evidence type="ECO:0000259" key="5">
    <source>
        <dbReference type="SMART" id="SM00646"/>
    </source>
</evidence>
<gene>
    <name evidence="6" type="ORF">SAMN02745110_01971</name>
</gene>
<dbReference type="SUPFAM" id="SSF53187">
    <property type="entry name" value="Zn-dependent exopeptidases"/>
    <property type="match status" value="1"/>
</dbReference>
<name>A0A1T4PIA6_9FIRM</name>
<proteinExistence type="predicted"/>
<dbReference type="Proteomes" id="UP000189857">
    <property type="component" value="Unassembled WGS sequence"/>
</dbReference>
<dbReference type="PROSITE" id="PS51257">
    <property type="entry name" value="PROKAR_LIPOPROTEIN"/>
    <property type="match status" value="1"/>
</dbReference>
<dbReference type="Pfam" id="PF01520">
    <property type="entry name" value="Amidase_3"/>
    <property type="match status" value="1"/>
</dbReference>
<keyword evidence="1" id="KW-0378">Hydrolase</keyword>
<dbReference type="GO" id="GO:0030288">
    <property type="term" value="C:outer membrane-bounded periplasmic space"/>
    <property type="evidence" value="ECO:0007669"/>
    <property type="project" value="TreeGrafter"/>
</dbReference>
<dbReference type="InterPro" id="IPR050695">
    <property type="entry name" value="N-acetylmuramoyl_amidase_3"/>
</dbReference>
<dbReference type="CDD" id="cd02696">
    <property type="entry name" value="MurNAc-LAA"/>
    <property type="match status" value="1"/>
</dbReference>
<dbReference type="AlphaFoldDB" id="A0A1T4PIA6"/>
<dbReference type="GO" id="GO:0009253">
    <property type="term" value="P:peptidoglycan catabolic process"/>
    <property type="evidence" value="ECO:0007669"/>
    <property type="project" value="InterPro"/>
</dbReference>
<dbReference type="SMART" id="SM00287">
    <property type="entry name" value="SH3b"/>
    <property type="match status" value="1"/>
</dbReference>
<dbReference type="Gene3D" id="3.40.630.40">
    <property type="entry name" value="Zn-dependent exopeptidases"/>
    <property type="match status" value="1"/>
</dbReference>
<evidence type="ECO:0000313" key="7">
    <source>
        <dbReference type="Proteomes" id="UP000189857"/>
    </source>
</evidence>
<dbReference type="InterPro" id="IPR002508">
    <property type="entry name" value="MurNAc-LAA_cat"/>
</dbReference>
<dbReference type="Gene3D" id="2.30.30.40">
    <property type="entry name" value="SH3 Domains"/>
    <property type="match status" value="1"/>
</dbReference>
<evidence type="ECO:0000256" key="3">
    <source>
        <dbReference type="SAM" id="SignalP"/>
    </source>
</evidence>
<evidence type="ECO:0000256" key="2">
    <source>
        <dbReference type="ARBA" id="ARBA00023316"/>
    </source>
</evidence>
<dbReference type="GO" id="GO:0008745">
    <property type="term" value="F:N-acetylmuramoyl-L-alanine amidase activity"/>
    <property type="evidence" value="ECO:0007669"/>
    <property type="project" value="InterPro"/>
</dbReference>
<accession>A0A1T4PIA6</accession>
<dbReference type="GO" id="GO:0071555">
    <property type="term" value="P:cell wall organization"/>
    <property type="evidence" value="ECO:0007669"/>
    <property type="project" value="UniProtKB-KW"/>
</dbReference>
<reference evidence="6 7" key="1">
    <citation type="submission" date="2017-02" db="EMBL/GenBank/DDBJ databases">
        <authorList>
            <person name="Peterson S.W."/>
        </authorList>
    </citation>
    <scope>NUCLEOTIDE SEQUENCE [LARGE SCALE GENOMIC DNA]</scope>
    <source>
        <strain evidence="6 7">ATCC 17233</strain>
    </source>
</reference>
<organism evidence="6 7">
    <name type="scientific">Eubacterium ruminantium</name>
    <dbReference type="NCBI Taxonomy" id="42322"/>
    <lineage>
        <taxon>Bacteria</taxon>
        <taxon>Bacillati</taxon>
        <taxon>Bacillota</taxon>
        <taxon>Clostridia</taxon>
        <taxon>Eubacteriales</taxon>
        <taxon>Eubacteriaceae</taxon>
        <taxon>Eubacterium</taxon>
    </lineage>
</organism>
<dbReference type="SMART" id="SM00646">
    <property type="entry name" value="Ami_3"/>
    <property type="match status" value="1"/>
</dbReference>
<evidence type="ECO:0000256" key="1">
    <source>
        <dbReference type="ARBA" id="ARBA00022801"/>
    </source>
</evidence>
<feature type="chain" id="PRO_5038807322" evidence="3">
    <location>
        <begin position="24"/>
        <end position="375"/>
    </location>
</feature>
<evidence type="ECO:0000313" key="6">
    <source>
        <dbReference type="EMBL" id="SJZ90578.1"/>
    </source>
</evidence>